<reference evidence="4 5" key="1">
    <citation type="submission" date="2019-09" db="EMBL/GenBank/DDBJ databases">
        <title>Phylogeny of genus Pseudoclavibacter and closely related genus.</title>
        <authorList>
            <person name="Li Y."/>
        </authorList>
    </citation>
    <scope>NUCLEOTIDE SEQUENCE [LARGE SCALE GENOMIC DNA]</scope>
    <source>
        <strain evidence="4 5">EGI 60007</strain>
    </source>
</reference>
<dbReference type="InterPro" id="IPR001647">
    <property type="entry name" value="HTH_TetR"/>
</dbReference>
<protein>
    <submittedName>
        <fullName evidence="4">TetR/AcrR family transcriptional regulator</fullName>
    </submittedName>
</protein>
<comment type="caution">
    <text evidence="4">The sequence shown here is derived from an EMBL/GenBank/DDBJ whole genome shotgun (WGS) entry which is preliminary data.</text>
</comment>
<dbReference type="AlphaFoldDB" id="A0A6H9WHI0"/>
<gene>
    <name evidence="4" type="ORF">F8O04_09515</name>
</gene>
<dbReference type="SUPFAM" id="SSF46689">
    <property type="entry name" value="Homeodomain-like"/>
    <property type="match status" value="1"/>
</dbReference>
<name>A0A6H9WHI0_9MICO</name>
<dbReference type="EMBL" id="WBJY01000001">
    <property type="protein sequence ID" value="KAB1650392.1"/>
    <property type="molecule type" value="Genomic_DNA"/>
</dbReference>
<dbReference type="RefSeq" id="WP_158028978.1">
    <property type="nucleotide sequence ID" value="NZ_BMHG01000001.1"/>
</dbReference>
<dbReference type="Pfam" id="PF00440">
    <property type="entry name" value="TetR_N"/>
    <property type="match status" value="1"/>
</dbReference>
<evidence type="ECO:0000313" key="5">
    <source>
        <dbReference type="Proteomes" id="UP000431744"/>
    </source>
</evidence>
<dbReference type="Pfam" id="PF17937">
    <property type="entry name" value="TetR_C_28"/>
    <property type="match status" value="1"/>
</dbReference>
<feature type="domain" description="HTH tetR-type" evidence="2">
    <location>
        <begin position="31"/>
        <end position="61"/>
    </location>
</feature>
<evidence type="ECO:0000313" key="4">
    <source>
        <dbReference type="EMBL" id="KAB1650392.1"/>
    </source>
</evidence>
<dbReference type="InterPro" id="IPR009057">
    <property type="entry name" value="Homeodomain-like_sf"/>
</dbReference>
<organism evidence="4 5">
    <name type="scientific">Pseudoclavibacter endophyticus</name>
    <dbReference type="NCBI Taxonomy" id="1778590"/>
    <lineage>
        <taxon>Bacteria</taxon>
        <taxon>Bacillati</taxon>
        <taxon>Actinomycetota</taxon>
        <taxon>Actinomycetes</taxon>
        <taxon>Micrococcales</taxon>
        <taxon>Microbacteriaceae</taxon>
        <taxon>Pseudoclavibacter</taxon>
    </lineage>
</organism>
<accession>A0A6H9WHI0</accession>
<evidence type="ECO:0000256" key="1">
    <source>
        <dbReference type="ARBA" id="ARBA00023125"/>
    </source>
</evidence>
<dbReference type="Proteomes" id="UP000431744">
    <property type="component" value="Unassembled WGS sequence"/>
</dbReference>
<evidence type="ECO:0000259" key="2">
    <source>
        <dbReference type="Pfam" id="PF00440"/>
    </source>
</evidence>
<keyword evidence="1" id="KW-0238">DNA-binding</keyword>
<keyword evidence="5" id="KW-1185">Reference proteome</keyword>
<dbReference type="GO" id="GO:0003677">
    <property type="term" value="F:DNA binding"/>
    <property type="evidence" value="ECO:0007669"/>
    <property type="project" value="UniProtKB-KW"/>
</dbReference>
<feature type="domain" description="TetR transcriptional regulator CgmR-like C-terminal" evidence="3">
    <location>
        <begin position="85"/>
        <end position="170"/>
    </location>
</feature>
<evidence type="ECO:0000259" key="3">
    <source>
        <dbReference type="Pfam" id="PF17937"/>
    </source>
</evidence>
<dbReference type="OrthoDB" id="9806334at2"/>
<dbReference type="InterPro" id="IPR041479">
    <property type="entry name" value="TetR_CgmR_C"/>
</dbReference>
<dbReference type="Gene3D" id="1.10.357.10">
    <property type="entry name" value="Tetracycline Repressor, domain 2"/>
    <property type="match status" value="1"/>
</dbReference>
<sequence length="192" mass="19885">MVAACVSRAVPVSLVVAGLPGADGCCAHRTATLAEVASVAGVSKSGLIHHFVNRDQLVVAVVDDMHAQFREAVLAQLDLSENHPGKMLRAYVRALCAGSTEAVAARDLTSAANWNGVSAIPGVAPVIAEYNAWWGEQFGADGLSAERIQIVRRAAEGVAAAAMQGSEDEASIATARGLLLDLSSHGTFRTPI</sequence>
<proteinExistence type="predicted"/>